<dbReference type="RefSeq" id="WP_086031509.1">
    <property type="nucleotide sequence ID" value="NZ_LAPZ01000015.1"/>
</dbReference>
<keyword evidence="2" id="KW-1185">Reference proteome</keyword>
<dbReference type="AlphaFoldDB" id="A0A1Y2P9G1"/>
<sequence length="162" mass="18837">MKLKTIFFVILFGTFFVACKNEKSEKKVETKKSLKDFMVGNWETQYIKIEMPTVNKTDSTSVFEDDFSKPNTGRAQSTYNNDGTFSAWFKQPDGKKVGETKGTWKTKGDSLYVDYPYLGKQVQAWYFIKQNDNKFEGKVVYDWDGDGEFDDTLQMKSKRIDL</sequence>
<proteinExistence type="predicted"/>
<accession>A0A1Y2P9G1</accession>
<evidence type="ECO:0008006" key="3">
    <source>
        <dbReference type="Google" id="ProtNLM"/>
    </source>
</evidence>
<dbReference type="OrthoDB" id="1201418at2"/>
<evidence type="ECO:0000313" key="1">
    <source>
        <dbReference type="EMBL" id="OSY87083.1"/>
    </source>
</evidence>
<gene>
    <name evidence="1" type="ORF">WH52_13560</name>
</gene>
<dbReference type="STRING" id="1635173.WH52_13560"/>
<name>A0A1Y2P9G1_9FLAO</name>
<organism evidence="1 2">
    <name type="scientific">Tenacibaculum holothuriorum</name>
    <dbReference type="NCBI Taxonomy" id="1635173"/>
    <lineage>
        <taxon>Bacteria</taxon>
        <taxon>Pseudomonadati</taxon>
        <taxon>Bacteroidota</taxon>
        <taxon>Flavobacteriia</taxon>
        <taxon>Flavobacteriales</taxon>
        <taxon>Flavobacteriaceae</taxon>
        <taxon>Tenacibaculum</taxon>
    </lineage>
</organism>
<dbReference type="Proteomes" id="UP000194221">
    <property type="component" value="Unassembled WGS sequence"/>
</dbReference>
<reference evidence="1 2" key="1">
    <citation type="submission" date="2015-03" db="EMBL/GenBank/DDBJ databases">
        <title>Genome sequence of Tenacibaculum sp. S2-2, isolated from intestinal microbiota of sea cucumber, Apostichopus japonicas.</title>
        <authorList>
            <person name="Shao Z."/>
            <person name="Wang L."/>
            <person name="Li X."/>
        </authorList>
    </citation>
    <scope>NUCLEOTIDE SEQUENCE [LARGE SCALE GENOMIC DNA]</scope>
    <source>
        <strain evidence="1 2">S2-2</strain>
    </source>
</reference>
<dbReference type="EMBL" id="LAPZ01000015">
    <property type="protein sequence ID" value="OSY87083.1"/>
    <property type="molecule type" value="Genomic_DNA"/>
</dbReference>
<dbReference type="PROSITE" id="PS51257">
    <property type="entry name" value="PROKAR_LIPOPROTEIN"/>
    <property type="match status" value="1"/>
</dbReference>
<comment type="caution">
    <text evidence="1">The sequence shown here is derived from an EMBL/GenBank/DDBJ whole genome shotgun (WGS) entry which is preliminary data.</text>
</comment>
<protein>
    <recommendedName>
        <fullName evidence="3">Lipocalin-like domain-containing protein</fullName>
    </recommendedName>
</protein>
<dbReference type="InParanoid" id="A0A1Y2P9G1"/>
<evidence type="ECO:0000313" key="2">
    <source>
        <dbReference type="Proteomes" id="UP000194221"/>
    </source>
</evidence>